<dbReference type="EMBL" id="BANX01000043">
    <property type="protein sequence ID" value="GAC70892.1"/>
    <property type="molecule type" value="Genomic_DNA"/>
</dbReference>
<comment type="caution">
    <text evidence="6">The sequence shown here is derived from an EMBL/GenBank/DDBJ whole genome shotgun (WGS) entry which is preliminary data.</text>
</comment>
<dbReference type="InterPro" id="IPR009057">
    <property type="entry name" value="Homeodomain-like_sf"/>
</dbReference>
<dbReference type="InterPro" id="IPR050109">
    <property type="entry name" value="HTH-type_TetR-like_transc_reg"/>
</dbReference>
<evidence type="ECO:0000256" key="1">
    <source>
        <dbReference type="ARBA" id="ARBA00023015"/>
    </source>
</evidence>
<dbReference type="PROSITE" id="PS01081">
    <property type="entry name" value="HTH_TETR_1"/>
    <property type="match status" value="1"/>
</dbReference>
<dbReference type="PANTHER" id="PTHR30055">
    <property type="entry name" value="HTH-TYPE TRANSCRIPTIONAL REGULATOR RUTR"/>
    <property type="match status" value="1"/>
</dbReference>
<name>M0QS62_9ACTN</name>
<dbReference type="Gene3D" id="1.10.357.10">
    <property type="entry name" value="Tetracycline Repressor, domain 2"/>
    <property type="match status" value="1"/>
</dbReference>
<sequence>MRKKGTLDCMTTSVGLRESKKAHTRRELARAVLRLAAHDGLDRVTIDAVCAEVGVSPRTFHNYFADKVEAIIHLINDTISRVIDNADSRGDDESLWQVLEYGICATADSDQTADPAELVALFRLTMTEPTFVSHHSTLEAHESFEQMFVDLCAKHGHDGRGLYARLAVDTSLTIARVALEYWSDLPEPRPAVGPILSEAFRQAAVGMGESVLDS</sequence>
<dbReference type="STRING" id="1223545.GS4_43_00180"/>
<dbReference type="GO" id="GO:0000976">
    <property type="term" value="F:transcription cis-regulatory region binding"/>
    <property type="evidence" value="ECO:0007669"/>
    <property type="project" value="TreeGrafter"/>
</dbReference>
<dbReference type="Pfam" id="PF00440">
    <property type="entry name" value="TetR_N"/>
    <property type="match status" value="1"/>
</dbReference>
<dbReference type="Proteomes" id="UP000011666">
    <property type="component" value="Unassembled WGS sequence"/>
</dbReference>
<dbReference type="InterPro" id="IPR001647">
    <property type="entry name" value="HTH_TetR"/>
</dbReference>
<feature type="domain" description="HTH tetR-type" evidence="5">
    <location>
        <begin position="22"/>
        <end position="82"/>
    </location>
</feature>
<accession>M0QS62</accession>
<dbReference type="AlphaFoldDB" id="M0QS62"/>
<dbReference type="PANTHER" id="PTHR30055:SF238">
    <property type="entry name" value="MYCOFACTOCIN BIOSYNTHESIS TRANSCRIPTIONAL REGULATOR MFTR-RELATED"/>
    <property type="match status" value="1"/>
</dbReference>
<dbReference type="InterPro" id="IPR023772">
    <property type="entry name" value="DNA-bd_HTH_TetR-type_CS"/>
</dbReference>
<keyword evidence="7" id="KW-1185">Reference proteome</keyword>
<dbReference type="eggNOG" id="COG1309">
    <property type="taxonomic scope" value="Bacteria"/>
</dbReference>
<keyword evidence="1" id="KW-0805">Transcription regulation</keyword>
<proteinExistence type="predicted"/>
<evidence type="ECO:0000313" key="6">
    <source>
        <dbReference type="EMBL" id="GAC70892.1"/>
    </source>
</evidence>
<evidence type="ECO:0000256" key="2">
    <source>
        <dbReference type="ARBA" id="ARBA00023125"/>
    </source>
</evidence>
<gene>
    <name evidence="6" type="ORF">GS4_43_00180</name>
</gene>
<dbReference type="PROSITE" id="PS50977">
    <property type="entry name" value="HTH_TETR_2"/>
    <property type="match status" value="1"/>
</dbReference>
<evidence type="ECO:0000256" key="3">
    <source>
        <dbReference type="ARBA" id="ARBA00023163"/>
    </source>
</evidence>
<feature type="DNA-binding region" description="H-T-H motif" evidence="4">
    <location>
        <begin position="45"/>
        <end position="64"/>
    </location>
</feature>
<evidence type="ECO:0000259" key="5">
    <source>
        <dbReference type="PROSITE" id="PS50977"/>
    </source>
</evidence>
<keyword evidence="2 4" id="KW-0238">DNA-binding</keyword>
<dbReference type="SUPFAM" id="SSF46689">
    <property type="entry name" value="Homeodomain-like"/>
    <property type="match status" value="1"/>
</dbReference>
<evidence type="ECO:0000256" key="4">
    <source>
        <dbReference type="PROSITE-ProRule" id="PRU00335"/>
    </source>
</evidence>
<dbReference type="GO" id="GO:0003700">
    <property type="term" value="F:DNA-binding transcription factor activity"/>
    <property type="evidence" value="ECO:0007669"/>
    <property type="project" value="TreeGrafter"/>
</dbReference>
<evidence type="ECO:0000313" key="7">
    <source>
        <dbReference type="Proteomes" id="UP000011666"/>
    </source>
</evidence>
<protein>
    <submittedName>
        <fullName evidence="6">Putative TetR family transcriptional regulator</fullName>
    </submittedName>
</protein>
<keyword evidence="3" id="KW-0804">Transcription</keyword>
<reference evidence="6 7" key="1">
    <citation type="submission" date="2013-01" db="EMBL/GenBank/DDBJ databases">
        <title>Whole genome shotgun sequence of Gordonia soli NBRC 108243.</title>
        <authorList>
            <person name="Isaki-Nakamura S."/>
            <person name="Hosoyama A."/>
            <person name="Tsuchikane K."/>
            <person name="Ando Y."/>
            <person name="Baba S."/>
            <person name="Ohji S."/>
            <person name="Hamada M."/>
            <person name="Tamura T."/>
            <person name="Yamazoe A."/>
            <person name="Yamazaki S."/>
            <person name="Fujita N."/>
        </authorList>
    </citation>
    <scope>NUCLEOTIDE SEQUENCE [LARGE SCALE GENOMIC DNA]</scope>
    <source>
        <strain evidence="6 7">NBRC 108243</strain>
    </source>
</reference>
<organism evidence="6 7">
    <name type="scientific">Gordonia soli NBRC 108243</name>
    <dbReference type="NCBI Taxonomy" id="1223545"/>
    <lineage>
        <taxon>Bacteria</taxon>
        <taxon>Bacillati</taxon>
        <taxon>Actinomycetota</taxon>
        <taxon>Actinomycetes</taxon>
        <taxon>Mycobacteriales</taxon>
        <taxon>Gordoniaceae</taxon>
        <taxon>Gordonia</taxon>
    </lineage>
</organism>